<accession>A0A0A9EGJ2</accession>
<organism evidence="1">
    <name type="scientific">Arundo donax</name>
    <name type="common">Giant reed</name>
    <name type="synonym">Donax arundinaceus</name>
    <dbReference type="NCBI Taxonomy" id="35708"/>
    <lineage>
        <taxon>Eukaryota</taxon>
        <taxon>Viridiplantae</taxon>
        <taxon>Streptophyta</taxon>
        <taxon>Embryophyta</taxon>
        <taxon>Tracheophyta</taxon>
        <taxon>Spermatophyta</taxon>
        <taxon>Magnoliopsida</taxon>
        <taxon>Liliopsida</taxon>
        <taxon>Poales</taxon>
        <taxon>Poaceae</taxon>
        <taxon>PACMAD clade</taxon>
        <taxon>Arundinoideae</taxon>
        <taxon>Arundineae</taxon>
        <taxon>Arundo</taxon>
    </lineage>
</organism>
<dbReference type="EMBL" id="GBRH01198699">
    <property type="protein sequence ID" value="JAD99196.1"/>
    <property type="molecule type" value="Transcribed_RNA"/>
</dbReference>
<dbReference type="AlphaFoldDB" id="A0A0A9EGJ2"/>
<protein>
    <submittedName>
        <fullName evidence="1">Uncharacterized protein</fullName>
    </submittedName>
</protein>
<reference evidence="1" key="1">
    <citation type="submission" date="2014-09" db="EMBL/GenBank/DDBJ databases">
        <authorList>
            <person name="Magalhaes I.L.F."/>
            <person name="Oliveira U."/>
            <person name="Santos F.R."/>
            <person name="Vidigal T.H.D.A."/>
            <person name="Brescovit A.D."/>
            <person name="Santos A.J."/>
        </authorList>
    </citation>
    <scope>NUCLEOTIDE SEQUENCE</scope>
    <source>
        <tissue evidence="1">Shoot tissue taken approximately 20 cm above the soil surface</tissue>
    </source>
</reference>
<name>A0A0A9EGJ2_ARUDO</name>
<proteinExistence type="predicted"/>
<sequence>MVLLAVVLLLIACSFWEFRKVKLVVRAGQLKK</sequence>
<reference evidence="1" key="2">
    <citation type="journal article" date="2015" name="Data Brief">
        <title>Shoot transcriptome of the giant reed, Arundo donax.</title>
        <authorList>
            <person name="Barrero R.A."/>
            <person name="Guerrero F.D."/>
            <person name="Moolhuijzen P."/>
            <person name="Goolsby J.A."/>
            <person name="Tidwell J."/>
            <person name="Bellgard S.E."/>
            <person name="Bellgard M.I."/>
        </authorList>
    </citation>
    <scope>NUCLEOTIDE SEQUENCE</scope>
    <source>
        <tissue evidence="1">Shoot tissue taken approximately 20 cm above the soil surface</tissue>
    </source>
</reference>
<evidence type="ECO:0000313" key="1">
    <source>
        <dbReference type="EMBL" id="JAD99196.1"/>
    </source>
</evidence>